<dbReference type="Proteomes" id="UP001431449">
    <property type="component" value="Unassembled WGS sequence"/>
</dbReference>
<protein>
    <submittedName>
        <fullName evidence="2">STAS domain-containing protein</fullName>
    </submittedName>
</protein>
<proteinExistence type="predicted"/>
<comment type="caution">
    <text evidence="2">The sequence shown here is derived from an EMBL/GenBank/DDBJ whole genome shotgun (WGS) entry which is preliminary data.</text>
</comment>
<dbReference type="Gene3D" id="3.30.750.24">
    <property type="entry name" value="STAS domain"/>
    <property type="match status" value="1"/>
</dbReference>
<keyword evidence="3" id="KW-1185">Reference proteome</keyword>
<dbReference type="RefSeq" id="WP_248204398.1">
    <property type="nucleotide sequence ID" value="NZ_JALNMH010000001.1"/>
</dbReference>
<feature type="domain" description="MlaB-like STAS" evidence="1">
    <location>
        <begin position="3"/>
        <end position="78"/>
    </location>
</feature>
<dbReference type="InterPro" id="IPR058548">
    <property type="entry name" value="MlaB-like_STAS"/>
</dbReference>
<sequence length="86" mass="9422">MRLQLSGPLDVGSVPALWRRHRDIGALESIDLAQVKRVDSAGVGFVRVLQARSLAAGSEARLENLPGHFTELLEAHRLQPVGERDD</sequence>
<gene>
    <name evidence="2" type="ORF">M0G41_01400</name>
</gene>
<name>A0ABT0GDT3_9GAMM</name>
<evidence type="ECO:0000313" key="2">
    <source>
        <dbReference type="EMBL" id="MCK7592319.1"/>
    </source>
</evidence>
<dbReference type="EMBL" id="JALNMH010000001">
    <property type="protein sequence ID" value="MCK7592319.1"/>
    <property type="molecule type" value="Genomic_DNA"/>
</dbReference>
<accession>A0ABT0GDT3</accession>
<dbReference type="SUPFAM" id="SSF52091">
    <property type="entry name" value="SpoIIaa-like"/>
    <property type="match status" value="1"/>
</dbReference>
<reference evidence="2" key="1">
    <citation type="submission" date="2022-04" db="EMBL/GenBank/DDBJ databases">
        <title>Lysobacter sp. CAU 1642 isolated from sea sand.</title>
        <authorList>
            <person name="Kim W."/>
        </authorList>
    </citation>
    <scope>NUCLEOTIDE SEQUENCE</scope>
    <source>
        <strain evidence="2">CAU 1642</strain>
    </source>
</reference>
<evidence type="ECO:0000313" key="3">
    <source>
        <dbReference type="Proteomes" id="UP001431449"/>
    </source>
</evidence>
<evidence type="ECO:0000259" key="1">
    <source>
        <dbReference type="Pfam" id="PF13466"/>
    </source>
</evidence>
<dbReference type="InterPro" id="IPR036513">
    <property type="entry name" value="STAS_dom_sf"/>
</dbReference>
<dbReference type="Pfam" id="PF13466">
    <property type="entry name" value="STAS_2"/>
    <property type="match status" value="1"/>
</dbReference>
<organism evidence="2 3">
    <name type="scientific">Pseudomarimonas salicorniae</name>
    <dbReference type="NCBI Taxonomy" id="2933270"/>
    <lineage>
        <taxon>Bacteria</taxon>
        <taxon>Pseudomonadati</taxon>
        <taxon>Pseudomonadota</taxon>
        <taxon>Gammaproteobacteria</taxon>
        <taxon>Lysobacterales</taxon>
        <taxon>Lysobacteraceae</taxon>
        <taxon>Pseudomarimonas</taxon>
    </lineage>
</organism>